<dbReference type="Pfam" id="PF12937">
    <property type="entry name" value="F-box-like"/>
    <property type="match status" value="1"/>
</dbReference>
<dbReference type="SMART" id="SM00256">
    <property type="entry name" value="FBOX"/>
    <property type="match status" value="1"/>
</dbReference>
<feature type="domain" description="F-box" evidence="3">
    <location>
        <begin position="4"/>
        <end position="51"/>
    </location>
</feature>
<dbReference type="PROSITE" id="PS50181">
    <property type="entry name" value="FBOX"/>
    <property type="match status" value="1"/>
</dbReference>
<keyword evidence="2" id="KW-0472">Membrane</keyword>
<dbReference type="Gene3D" id="1.20.1280.50">
    <property type="match status" value="1"/>
</dbReference>
<comment type="function">
    <text evidence="1">Substrate recognition component of a SCF (SKP1-CUL1-F-box protein) E3 ubiquitin-protein ligase complex which mediates the ubiquitination and subsequent proteasomal degradation of target proteins and plays a role in several biological processes such as cell cycle, cell proliferation, or maintenance of chromosome stability. Ubiquitinates mTORC1-bound TTI1 and TELO2 when they are phosphorylated by CK2 following growth factor deprivation, leading to their degradation. In contrast, does not mediate ubiquitination of TTI1 and TELO2 when they are part of the mTORC2 complex. As a consequence, mTORC1 is inactivated to restrain cell growth and protein translation, while mTORC2 is the activated due to the relief of feedback inhibition by mTORC1. Plays a role in maintaining epithelial cell survival by regulating the turn-over of chromatin modulator PRMT4 through ubiquitination and degradation by the proteasomal pathway. Regulates also PPARgamma stability by facilitating PPARgamma/PPARG ubiquitination and thereby plays a role in adipocyte differentiation.</text>
</comment>
<dbReference type="InterPro" id="IPR001810">
    <property type="entry name" value="F-box_dom"/>
</dbReference>
<keyword evidence="2" id="KW-0812">Transmembrane</keyword>
<organism evidence="4 5">
    <name type="scientific">Myotis myotis</name>
    <name type="common">Greater mouse-eared bat</name>
    <name type="synonym">Vespertilio myotis</name>
    <dbReference type="NCBI Taxonomy" id="51298"/>
    <lineage>
        <taxon>Eukaryota</taxon>
        <taxon>Metazoa</taxon>
        <taxon>Chordata</taxon>
        <taxon>Craniata</taxon>
        <taxon>Vertebrata</taxon>
        <taxon>Euteleostomi</taxon>
        <taxon>Mammalia</taxon>
        <taxon>Eutheria</taxon>
        <taxon>Laurasiatheria</taxon>
        <taxon>Chiroptera</taxon>
        <taxon>Yangochiroptera</taxon>
        <taxon>Vespertilionidae</taxon>
        <taxon>Myotis</taxon>
    </lineage>
</organism>
<keyword evidence="5" id="KW-1185">Reference proteome</keyword>
<dbReference type="EMBL" id="JABWUV010000014">
    <property type="protein sequence ID" value="KAF6307882.1"/>
    <property type="molecule type" value="Genomic_DNA"/>
</dbReference>
<keyword evidence="2" id="KW-1133">Transmembrane helix</keyword>
<dbReference type="PANTHER" id="PTHR12874:SF9">
    <property type="entry name" value="F-BOX ONLY PROTEIN 48"/>
    <property type="match status" value="1"/>
</dbReference>
<dbReference type="GO" id="GO:0019005">
    <property type="term" value="C:SCF ubiquitin ligase complex"/>
    <property type="evidence" value="ECO:0007669"/>
    <property type="project" value="UniProtKB-UniRule"/>
</dbReference>
<comment type="subunit">
    <text evidence="1">Part of the SCF (SKP1-CUL1-F-box) E3 ubiquitin-protein ligase complex SCF(FBXO9) composed of CUL1, SKP1, RBX1 and FBXO9. Interacts with TTI1 and TELO2; when TTI1 and TELO2 are phosphorylated by CK2.</text>
</comment>
<comment type="pathway">
    <text evidence="1">Protein modification; protein ubiquitination.</text>
</comment>
<dbReference type="SUPFAM" id="SSF81383">
    <property type="entry name" value="F-box domain"/>
    <property type="match status" value="1"/>
</dbReference>
<comment type="caution">
    <text evidence="4">The sequence shown here is derived from an EMBL/GenBank/DDBJ whole genome shotgun (WGS) entry which is preliminary data.</text>
</comment>
<evidence type="ECO:0000313" key="4">
    <source>
        <dbReference type="EMBL" id="KAF6307882.1"/>
    </source>
</evidence>
<dbReference type="AlphaFoldDB" id="A0A7J7U4Y9"/>
<feature type="transmembrane region" description="Helical" evidence="2">
    <location>
        <begin position="71"/>
        <end position="92"/>
    </location>
</feature>
<proteinExistence type="predicted"/>
<evidence type="ECO:0000259" key="3">
    <source>
        <dbReference type="PROSITE" id="PS50181"/>
    </source>
</evidence>
<sequence length="102" mass="12074">MNQNNFFMWLPQEVTLYIFSQLDIQSLCRASMTCMSWFATIRNNDRLWKPHCLAVRAVCRREVDDDRKSGYSWRVSIIFVVCSILKYTVVGVNQTLLSAWMR</sequence>
<evidence type="ECO:0000256" key="2">
    <source>
        <dbReference type="SAM" id="Phobius"/>
    </source>
</evidence>
<keyword evidence="1" id="KW-0963">Cytoplasm</keyword>
<keyword evidence="1" id="KW-0833">Ubl conjugation pathway</keyword>
<accession>A0A7J7U4Y9</accession>
<dbReference type="VEuPathDB" id="HostDB:GeneID_118668916"/>
<dbReference type="Proteomes" id="UP000527355">
    <property type="component" value="Unassembled WGS sequence"/>
</dbReference>
<dbReference type="InterPro" id="IPR036047">
    <property type="entry name" value="F-box-like_dom_sf"/>
</dbReference>
<gene>
    <name evidence="4" type="ORF">mMyoMyo1_005052</name>
</gene>
<evidence type="ECO:0000256" key="1">
    <source>
        <dbReference type="RuleBase" id="RU369085"/>
    </source>
</evidence>
<dbReference type="GO" id="GO:0031146">
    <property type="term" value="P:SCF-dependent proteasomal ubiquitin-dependent protein catabolic process"/>
    <property type="evidence" value="ECO:0007669"/>
    <property type="project" value="UniProtKB-UniRule"/>
</dbReference>
<dbReference type="GO" id="GO:0016567">
    <property type="term" value="P:protein ubiquitination"/>
    <property type="evidence" value="ECO:0007669"/>
    <property type="project" value="UniProtKB-UniRule"/>
</dbReference>
<name>A0A7J7U4Y9_MYOMY</name>
<protein>
    <recommendedName>
        <fullName evidence="1">F-box only protein</fullName>
    </recommendedName>
</protein>
<evidence type="ECO:0000313" key="5">
    <source>
        <dbReference type="Proteomes" id="UP000527355"/>
    </source>
</evidence>
<reference evidence="4 5" key="1">
    <citation type="journal article" date="2020" name="Nature">
        <title>Six reference-quality genomes reveal evolution of bat adaptations.</title>
        <authorList>
            <person name="Jebb D."/>
            <person name="Huang Z."/>
            <person name="Pippel M."/>
            <person name="Hughes G.M."/>
            <person name="Lavrichenko K."/>
            <person name="Devanna P."/>
            <person name="Winkler S."/>
            <person name="Jermiin L.S."/>
            <person name="Skirmuntt E.C."/>
            <person name="Katzourakis A."/>
            <person name="Burkitt-Gray L."/>
            <person name="Ray D.A."/>
            <person name="Sullivan K.A.M."/>
            <person name="Roscito J.G."/>
            <person name="Kirilenko B.M."/>
            <person name="Davalos L.M."/>
            <person name="Corthals A.P."/>
            <person name="Power M.L."/>
            <person name="Jones G."/>
            <person name="Ransome R.D."/>
            <person name="Dechmann D.K.N."/>
            <person name="Locatelli A.G."/>
            <person name="Puechmaille S.J."/>
            <person name="Fedrigo O."/>
            <person name="Jarvis E.D."/>
            <person name="Hiller M."/>
            <person name="Vernes S.C."/>
            <person name="Myers E.W."/>
            <person name="Teeling E.C."/>
        </authorList>
    </citation>
    <scope>NUCLEOTIDE SEQUENCE [LARGE SCALE GENOMIC DNA]</scope>
    <source>
        <strain evidence="4">MMyoMyo1</strain>
        <tissue evidence="4">Flight muscle</tissue>
    </source>
</reference>
<dbReference type="GO" id="GO:0005737">
    <property type="term" value="C:cytoplasm"/>
    <property type="evidence" value="ECO:0007669"/>
    <property type="project" value="UniProtKB-SubCell"/>
</dbReference>
<dbReference type="PANTHER" id="PTHR12874">
    <property type="entry name" value="F-BOX ONLY PROTEIN 48-RELATED"/>
    <property type="match status" value="1"/>
</dbReference>
<comment type="subcellular location">
    <subcellularLocation>
        <location evidence="1">Cytoplasm</location>
    </subcellularLocation>
</comment>